<evidence type="ECO:0000256" key="6">
    <source>
        <dbReference type="ARBA" id="ARBA00011039"/>
    </source>
</evidence>
<evidence type="ECO:0000256" key="16">
    <source>
        <dbReference type="ARBA" id="ARBA00023212"/>
    </source>
</evidence>
<proteinExistence type="inferred from homology"/>
<evidence type="ECO:0000256" key="13">
    <source>
        <dbReference type="ARBA" id="ARBA00022990"/>
    </source>
</evidence>
<evidence type="ECO:0000256" key="4">
    <source>
        <dbReference type="ARBA" id="ARBA00004544"/>
    </source>
</evidence>
<feature type="compositionally biased region" description="Basic and acidic residues" evidence="21">
    <location>
        <begin position="583"/>
        <end position="597"/>
    </location>
</feature>
<name>A0A6J2QF23_COTGO</name>
<dbReference type="InterPro" id="IPR001452">
    <property type="entry name" value="SH3_domain"/>
</dbReference>
<accession>A0A6J2QF23</accession>
<feature type="compositionally biased region" description="Low complexity" evidence="21">
    <location>
        <begin position="434"/>
        <end position="444"/>
    </location>
</feature>
<keyword evidence="10" id="KW-0221">Differentiation</keyword>
<dbReference type="SMART" id="SM00326">
    <property type="entry name" value="SH3"/>
    <property type="match status" value="1"/>
</dbReference>
<feature type="compositionally biased region" description="Low complexity" evidence="21">
    <location>
        <begin position="298"/>
        <end position="317"/>
    </location>
</feature>
<evidence type="ECO:0000256" key="2">
    <source>
        <dbReference type="ARBA" id="ARBA00004279"/>
    </source>
</evidence>
<evidence type="ECO:0000256" key="15">
    <source>
        <dbReference type="ARBA" id="ARBA00023203"/>
    </source>
</evidence>
<dbReference type="InterPro" id="IPR035717">
    <property type="entry name" value="Drebrin-like_SH3"/>
</dbReference>
<keyword evidence="12" id="KW-0965">Cell junction</keyword>
<dbReference type="CDD" id="cd11960">
    <property type="entry name" value="SH3_Abp1_eu"/>
    <property type="match status" value="1"/>
</dbReference>
<evidence type="ECO:0000256" key="19">
    <source>
        <dbReference type="ARBA" id="ARBA00076970"/>
    </source>
</evidence>
<evidence type="ECO:0000256" key="10">
    <source>
        <dbReference type="ARBA" id="ARBA00022782"/>
    </source>
</evidence>
<dbReference type="GO" id="GO:0070161">
    <property type="term" value="C:anchoring junction"/>
    <property type="evidence" value="ECO:0007669"/>
    <property type="project" value="UniProtKB-SubCell"/>
</dbReference>
<feature type="region of interest" description="Disordered" evidence="21">
    <location>
        <begin position="660"/>
        <end position="689"/>
    </location>
</feature>
<dbReference type="PROSITE" id="PS51263">
    <property type="entry name" value="ADF_H"/>
    <property type="match status" value="1"/>
</dbReference>
<dbReference type="AlphaFoldDB" id="A0A6J2QF23"/>
<dbReference type="GO" id="GO:0045773">
    <property type="term" value="P:positive regulation of axon extension"/>
    <property type="evidence" value="ECO:0007669"/>
    <property type="project" value="TreeGrafter"/>
</dbReference>
<keyword evidence="24" id="KW-1185">Reference proteome</keyword>
<dbReference type="SUPFAM" id="SSF55753">
    <property type="entry name" value="Actin depolymerizing proteins"/>
    <property type="match status" value="1"/>
</dbReference>
<dbReference type="GO" id="GO:0030027">
    <property type="term" value="C:lamellipodium"/>
    <property type="evidence" value="ECO:0007669"/>
    <property type="project" value="TreeGrafter"/>
</dbReference>
<dbReference type="GO" id="GO:0030425">
    <property type="term" value="C:dendrite"/>
    <property type="evidence" value="ECO:0007669"/>
    <property type="project" value="UniProtKB-SubCell"/>
</dbReference>
<evidence type="ECO:0000259" key="23">
    <source>
        <dbReference type="PROSITE" id="PS51263"/>
    </source>
</evidence>
<feature type="compositionally biased region" description="Polar residues" evidence="21">
    <location>
        <begin position="678"/>
        <end position="689"/>
    </location>
</feature>
<evidence type="ECO:0000259" key="22">
    <source>
        <dbReference type="PROSITE" id="PS50002"/>
    </source>
</evidence>
<dbReference type="GO" id="GO:0014069">
    <property type="term" value="C:postsynaptic density"/>
    <property type="evidence" value="ECO:0007669"/>
    <property type="project" value="TreeGrafter"/>
</dbReference>
<keyword evidence="17" id="KW-0966">Cell projection</keyword>
<dbReference type="GO" id="GO:0045211">
    <property type="term" value="C:postsynaptic membrane"/>
    <property type="evidence" value="ECO:0007669"/>
    <property type="project" value="TreeGrafter"/>
</dbReference>
<evidence type="ECO:0000256" key="1">
    <source>
        <dbReference type="ARBA" id="ARBA00004245"/>
    </source>
</evidence>
<dbReference type="PANTHER" id="PTHR10829:SF9">
    <property type="entry name" value="ADF-H DOMAIN-CONTAINING PROTEIN"/>
    <property type="match status" value="1"/>
</dbReference>
<evidence type="ECO:0000256" key="5">
    <source>
        <dbReference type="ARBA" id="ARBA00004624"/>
    </source>
</evidence>
<feature type="compositionally biased region" description="Low complexity" evidence="21">
    <location>
        <begin position="342"/>
        <end position="355"/>
    </location>
</feature>
<dbReference type="CDD" id="cd11281">
    <property type="entry name" value="ADF_drebrin_like"/>
    <property type="match status" value="1"/>
</dbReference>
<feature type="region of interest" description="Disordered" evidence="21">
    <location>
        <begin position="283"/>
        <end position="499"/>
    </location>
</feature>
<sequence length="781" mass="87797">MSSQTVNLDTYSLSLLTAKEDILNPRSSTNWAIFAYDGVTNKLKLADSGAGGVAELAGKFHISKPQYGLCKVGNVETGGPRTAMISWVGQNVDDFRRTECASHIPAIKNFFKEAHAFISAEKVEDVTEEKIRAELSKVQAHTPTQWVRRSSRSVDKEDLVGTNYRKTNAAMEMRLINRDSFWARAEREEEERKDEEKRRAAEERRRLERERVSKERRDAEERDRRMNEKLQMIEEQRRKQAEQEEQLHKKEKFKWEEQQREHVDDMRARLRRSESIEKAAEAAALVSQRSMNPREFFRQLSSSSSQSPTSPGSSRSGKPFRRYQRSLTDTAFIFSKAEDNTSSSPYSSPLVSPFSRAPPSPIYRATSPPTSPDFRPVTSPQRSRAPMSPPTSPLRPAPPVSALPSVPQTNNKVRAVVDPKPPSHTEPSAPPASPNLLASLSPSLVKNNPSQSHPEALPASPPNTPTQPEQSTFCFEPGVASQTPTAPISERPQPNTDLNTATHVHTELVSDIGYKVQAVLVEEDEDEEEDVEEHEEDKVETQPRPCAVNAEPVETEAEEQEEEEEEEEKKEEQKVEEDNEDALNEKGLKQEDAHALEDPVEMVQEEAVVEEDGEENDQSEDGQAPSEPAQFSKKEEESAVTDAEPICQLIKHETVVLSSNGITNGEGTKEQNGIERSLSPSDTELSSPELTGFYDLHGNAEEDDVIEDEEQMISENGQEVLAERQMCVRALYDYQAEDESEISFEPGDIIKDVETVDKAWWRGWSKDGRQGLFPANYVETI</sequence>
<dbReference type="GO" id="GO:0048812">
    <property type="term" value="P:neuron projection morphogenesis"/>
    <property type="evidence" value="ECO:0007669"/>
    <property type="project" value="TreeGrafter"/>
</dbReference>
<dbReference type="GeneID" id="115014094"/>
<feature type="compositionally biased region" description="Acidic residues" evidence="21">
    <location>
        <begin position="598"/>
        <end position="620"/>
    </location>
</feature>
<feature type="domain" description="ADF-H" evidence="23">
    <location>
        <begin position="5"/>
        <end position="136"/>
    </location>
</feature>
<protein>
    <recommendedName>
        <fullName evidence="18">Drebrin</fullName>
    </recommendedName>
    <alternativeName>
        <fullName evidence="19">Developmentally-regulated brain protein</fullName>
    </alternativeName>
</protein>
<feature type="compositionally biased region" description="Polar residues" evidence="21">
    <location>
        <begin position="480"/>
        <end position="499"/>
    </location>
</feature>
<dbReference type="GO" id="GO:0030833">
    <property type="term" value="P:regulation of actin filament polymerization"/>
    <property type="evidence" value="ECO:0007669"/>
    <property type="project" value="TreeGrafter"/>
</dbReference>
<dbReference type="InterPro" id="IPR002108">
    <property type="entry name" value="ADF-H"/>
</dbReference>
<dbReference type="PROSITE" id="PS50002">
    <property type="entry name" value="SH3"/>
    <property type="match status" value="1"/>
</dbReference>
<dbReference type="Proteomes" id="UP000504630">
    <property type="component" value="Chromosome 9"/>
</dbReference>
<keyword evidence="16" id="KW-0206">Cytoskeleton</keyword>
<evidence type="ECO:0000256" key="18">
    <source>
        <dbReference type="ARBA" id="ARBA00073040"/>
    </source>
</evidence>
<evidence type="ECO:0000256" key="7">
    <source>
        <dbReference type="ARBA" id="ARBA00022443"/>
    </source>
</evidence>
<evidence type="ECO:0000256" key="9">
    <source>
        <dbReference type="ARBA" id="ARBA00022490"/>
    </source>
</evidence>
<keyword evidence="13" id="KW-0007">Acetylation</keyword>
<dbReference type="SMART" id="SM00102">
    <property type="entry name" value="ADF"/>
    <property type="match status" value="1"/>
</dbReference>
<dbReference type="GO" id="GO:0030426">
    <property type="term" value="C:growth cone"/>
    <property type="evidence" value="ECO:0007669"/>
    <property type="project" value="UniProtKB-SubCell"/>
</dbReference>
<feature type="region of interest" description="Disordered" evidence="21">
    <location>
        <begin position="186"/>
        <end position="269"/>
    </location>
</feature>
<keyword evidence="11" id="KW-0524">Neurogenesis</keyword>
<dbReference type="RefSeq" id="XP_029296604.1">
    <property type="nucleotide sequence ID" value="XM_029440744.1"/>
</dbReference>
<dbReference type="GO" id="GO:0061003">
    <property type="term" value="P:positive regulation of dendritic spine morphogenesis"/>
    <property type="evidence" value="ECO:0007669"/>
    <property type="project" value="TreeGrafter"/>
</dbReference>
<reference evidence="25" key="1">
    <citation type="submission" date="2025-08" db="UniProtKB">
        <authorList>
            <consortium name="RefSeq"/>
        </authorList>
    </citation>
    <scope>IDENTIFICATION</scope>
</reference>
<feature type="region of interest" description="Disordered" evidence="21">
    <location>
        <begin position="517"/>
        <end position="644"/>
    </location>
</feature>
<feature type="domain" description="SH3" evidence="22">
    <location>
        <begin position="723"/>
        <end position="781"/>
    </location>
</feature>
<evidence type="ECO:0000256" key="17">
    <source>
        <dbReference type="ARBA" id="ARBA00023273"/>
    </source>
</evidence>
<keyword evidence="15" id="KW-0009">Actin-binding</keyword>
<evidence type="ECO:0000256" key="12">
    <source>
        <dbReference type="ARBA" id="ARBA00022949"/>
    </source>
</evidence>
<evidence type="ECO:0000313" key="24">
    <source>
        <dbReference type="Proteomes" id="UP000504630"/>
    </source>
</evidence>
<dbReference type="InParanoid" id="A0A6J2QF23"/>
<keyword evidence="9" id="KW-0963">Cytoplasm</keyword>
<feature type="compositionally biased region" description="Pro residues" evidence="21">
    <location>
        <begin position="387"/>
        <end position="401"/>
    </location>
</feature>
<gene>
    <name evidence="25" type="primary">LOC115014094</name>
</gene>
<dbReference type="SUPFAM" id="SSF50044">
    <property type="entry name" value="SH3-domain"/>
    <property type="match status" value="1"/>
</dbReference>
<dbReference type="Gene3D" id="2.30.30.40">
    <property type="entry name" value="SH3 Domains"/>
    <property type="match status" value="1"/>
</dbReference>
<dbReference type="GO" id="GO:0005884">
    <property type="term" value="C:actin filament"/>
    <property type="evidence" value="ECO:0007669"/>
    <property type="project" value="TreeGrafter"/>
</dbReference>
<dbReference type="GO" id="GO:0098974">
    <property type="term" value="P:postsynaptic actin cytoskeleton organization"/>
    <property type="evidence" value="ECO:0007669"/>
    <property type="project" value="TreeGrafter"/>
</dbReference>
<dbReference type="GO" id="GO:0030864">
    <property type="term" value="C:cortical actin cytoskeleton"/>
    <property type="evidence" value="ECO:0007669"/>
    <property type="project" value="TreeGrafter"/>
</dbReference>
<dbReference type="PRINTS" id="PR00452">
    <property type="entry name" value="SH3DOMAIN"/>
</dbReference>
<feature type="compositionally biased region" description="Acidic residues" evidence="21">
    <location>
        <begin position="521"/>
        <end position="535"/>
    </location>
</feature>
<comment type="similarity">
    <text evidence="6">Belongs to the ABP1 family.</text>
</comment>
<dbReference type="Gene3D" id="3.40.20.10">
    <property type="entry name" value="Severin"/>
    <property type="match status" value="1"/>
</dbReference>
<feature type="compositionally biased region" description="Acidic residues" evidence="21">
    <location>
        <begin position="553"/>
        <end position="582"/>
    </location>
</feature>
<evidence type="ECO:0000256" key="3">
    <source>
        <dbReference type="ARBA" id="ARBA00004282"/>
    </source>
</evidence>
<evidence type="ECO:0000256" key="8">
    <source>
        <dbReference type="ARBA" id="ARBA00022473"/>
    </source>
</evidence>
<dbReference type="OrthoDB" id="5971719at2759"/>
<dbReference type="KEGG" id="cgob:115014094"/>
<evidence type="ECO:0000256" key="20">
    <source>
        <dbReference type="PROSITE-ProRule" id="PRU00192"/>
    </source>
</evidence>
<evidence type="ECO:0000256" key="21">
    <source>
        <dbReference type="SAM" id="MobiDB-lite"/>
    </source>
</evidence>
<dbReference type="PANTHER" id="PTHR10829">
    <property type="entry name" value="CORTACTIN AND DREBRIN"/>
    <property type="match status" value="1"/>
</dbReference>
<dbReference type="InterPro" id="IPR029006">
    <property type="entry name" value="ADF-H/Gelsolin-like_dom_sf"/>
</dbReference>
<feature type="compositionally biased region" description="Basic and acidic residues" evidence="21">
    <location>
        <begin position="194"/>
        <end position="269"/>
    </location>
</feature>
<keyword evidence="8" id="KW-0217">Developmental protein</keyword>
<dbReference type="Pfam" id="PF00018">
    <property type="entry name" value="SH3_1"/>
    <property type="match status" value="1"/>
</dbReference>
<keyword evidence="7 20" id="KW-0728">SH3 domain</keyword>
<evidence type="ECO:0000313" key="25">
    <source>
        <dbReference type="RefSeq" id="XP_029296604.1"/>
    </source>
</evidence>
<keyword evidence="14" id="KW-0175">Coiled coil</keyword>
<dbReference type="FunFam" id="3.40.20.10:FF:000032">
    <property type="entry name" value="Drebrin 1"/>
    <property type="match status" value="1"/>
</dbReference>
<feature type="compositionally biased region" description="Pro residues" evidence="21">
    <location>
        <begin position="424"/>
        <end position="433"/>
    </location>
</feature>
<organism evidence="24 25">
    <name type="scientific">Cottoperca gobio</name>
    <name type="common">Frogmouth</name>
    <name type="synonym">Aphritis gobio</name>
    <dbReference type="NCBI Taxonomy" id="56716"/>
    <lineage>
        <taxon>Eukaryota</taxon>
        <taxon>Metazoa</taxon>
        <taxon>Chordata</taxon>
        <taxon>Craniata</taxon>
        <taxon>Vertebrata</taxon>
        <taxon>Euteleostomi</taxon>
        <taxon>Actinopterygii</taxon>
        <taxon>Neopterygii</taxon>
        <taxon>Teleostei</taxon>
        <taxon>Neoteleostei</taxon>
        <taxon>Acanthomorphata</taxon>
        <taxon>Eupercaria</taxon>
        <taxon>Perciformes</taxon>
        <taxon>Notothenioidei</taxon>
        <taxon>Bovichtidae</taxon>
        <taxon>Cottoperca</taxon>
    </lineage>
</organism>
<dbReference type="Pfam" id="PF00241">
    <property type="entry name" value="Cofilin_ADF"/>
    <property type="match status" value="1"/>
</dbReference>
<dbReference type="InterPro" id="IPR036028">
    <property type="entry name" value="SH3-like_dom_sf"/>
</dbReference>
<evidence type="ECO:0000256" key="14">
    <source>
        <dbReference type="ARBA" id="ARBA00023054"/>
    </source>
</evidence>
<comment type="subcellular location">
    <subcellularLocation>
        <location evidence="3">Cell junction</location>
    </subcellularLocation>
    <subcellularLocation>
        <location evidence="2">Cell projection</location>
        <location evidence="2">Dendrite</location>
    </subcellularLocation>
    <subcellularLocation>
        <location evidence="5">Cell projection</location>
        <location evidence="5">Growth cone</location>
    </subcellularLocation>
    <subcellularLocation>
        <location evidence="4">Cytoplasm</location>
        <location evidence="4">Cell cortex</location>
    </subcellularLocation>
    <subcellularLocation>
        <location evidence="1">Cytoplasm</location>
        <location evidence="1">Cytoskeleton</location>
    </subcellularLocation>
</comment>
<evidence type="ECO:0000256" key="11">
    <source>
        <dbReference type="ARBA" id="ARBA00022902"/>
    </source>
</evidence>
<dbReference type="FunFam" id="2.30.30.40:FF:000046">
    <property type="entry name" value="Drebrin-like protein isoform B"/>
    <property type="match status" value="1"/>
</dbReference>
<dbReference type="GO" id="GO:0051015">
    <property type="term" value="F:actin filament binding"/>
    <property type="evidence" value="ECO:0007669"/>
    <property type="project" value="TreeGrafter"/>
</dbReference>